<accession>A0A918CNR1</accession>
<dbReference type="Proteomes" id="UP000603865">
    <property type="component" value="Unassembled WGS sequence"/>
</dbReference>
<comment type="caution">
    <text evidence="1">The sequence shown here is derived from an EMBL/GenBank/DDBJ whole genome shotgun (WGS) entry which is preliminary data.</text>
</comment>
<evidence type="ECO:0000313" key="1">
    <source>
        <dbReference type="EMBL" id="GGR33842.1"/>
    </source>
</evidence>
<reference evidence="1" key="1">
    <citation type="journal article" date="2014" name="Int. J. Syst. Evol. Microbiol.">
        <title>Complete genome sequence of Corynebacterium casei LMG S-19264T (=DSM 44701T), isolated from a smear-ripened cheese.</title>
        <authorList>
            <consortium name="US DOE Joint Genome Institute (JGI-PGF)"/>
            <person name="Walter F."/>
            <person name="Albersmeier A."/>
            <person name="Kalinowski J."/>
            <person name="Ruckert C."/>
        </authorList>
    </citation>
    <scope>NUCLEOTIDE SEQUENCE</scope>
    <source>
        <strain evidence="1">JCM 31311</strain>
    </source>
</reference>
<dbReference type="EMBL" id="BMQL01000061">
    <property type="protein sequence ID" value="GGR33842.1"/>
    <property type="molecule type" value="Genomic_DNA"/>
</dbReference>
<keyword evidence="2" id="KW-1185">Reference proteome</keyword>
<gene>
    <name evidence="1" type="ORF">GCM10008957_50060</name>
</gene>
<evidence type="ECO:0000313" key="2">
    <source>
        <dbReference type="Proteomes" id="UP000603865"/>
    </source>
</evidence>
<reference evidence="1" key="2">
    <citation type="submission" date="2020-09" db="EMBL/GenBank/DDBJ databases">
        <authorList>
            <person name="Sun Q."/>
            <person name="Ohkuma M."/>
        </authorList>
    </citation>
    <scope>NUCLEOTIDE SEQUENCE</scope>
    <source>
        <strain evidence="1">JCM 31311</strain>
    </source>
</reference>
<protein>
    <submittedName>
        <fullName evidence="1">Uncharacterized protein</fullName>
    </submittedName>
</protein>
<name>A0A918CNR1_9DEIO</name>
<sequence length="76" mass="8617">MTLPREAQVPVSPLARLQKVLGHHNRVSAADSQIILDLDGRQVTLCSRYGTQTFILSDETLYGHSPMRLSRLRQSW</sequence>
<proteinExistence type="predicted"/>
<dbReference type="RefSeq" id="WP_189093254.1">
    <property type="nucleotide sequence ID" value="NZ_BMQL01000061.1"/>
</dbReference>
<dbReference type="AlphaFoldDB" id="A0A918CNR1"/>
<organism evidence="1 2">
    <name type="scientific">Deinococcus ruber</name>
    <dbReference type="NCBI Taxonomy" id="1848197"/>
    <lineage>
        <taxon>Bacteria</taxon>
        <taxon>Thermotogati</taxon>
        <taxon>Deinococcota</taxon>
        <taxon>Deinococci</taxon>
        <taxon>Deinococcales</taxon>
        <taxon>Deinococcaceae</taxon>
        <taxon>Deinococcus</taxon>
    </lineage>
</organism>